<evidence type="ECO:0000313" key="3">
    <source>
        <dbReference type="Proteomes" id="UP001501009"/>
    </source>
</evidence>
<evidence type="ECO:0008006" key="4">
    <source>
        <dbReference type="Google" id="ProtNLM"/>
    </source>
</evidence>
<proteinExistence type="predicted"/>
<comment type="caution">
    <text evidence="2">The sequence shown here is derived from an EMBL/GenBank/DDBJ whole genome shotgun (WGS) entry which is preliminary data.</text>
</comment>
<organism evidence="2 3">
    <name type="scientific">Streptomyces coacervatus</name>
    <dbReference type="NCBI Taxonomy" id="647381"/>
    <lineage>
        <taxon>Bacteria</taxon>
        <taxon>Bacillati</taxon>
        <taxon>Actinomycetota</taxon>
        <taxon>Actinomycetes</taxon>
        <taxon>Kitasatosporales</taxon>
        <taxon>Streptomycetaceae</taxon>
        <taxon>Streptomyces</taxon>
    </lineage>
</organism>
<sequence>MFGLMGCSIHNQPKVAPELTGDLAQQWMPKVHKAAEQGVDGLKKLWRQVESDENLSRNEVLVVRAAIERTAAEVKNPKKFSDPTSDDVARLRAAAAEQQDQAAEDPGDFEELPPDEFTAA</sequence>
<evidence type="ECO:0000313" key="2">
    <source>
        <dbReference type="EMBL" id="GAA3835454.1"/>
    </source>
</evidence>
<accession>A0ABP7J6R4</accession>
<name>A0ABP7J6R4_9ACTN</name>
<dbReference type="Proteomes" id="UP001501009">
    <property type="component" value="Unassembled WGS sequence"/>
</dbReference>
<protein>
    <recommendedName>
        <fullName evidence="4">Lipoprotein</fullName>
    </recommendedName>
</protein>
<feature type="region of interest" description="Disordered" evidence="1">
    <location>
        <begin position="92"/>
        <end position="120"/>
    </location>
</feature>
<feature type="compositionally biased region" description="Acidic residues" evidence="1">
    <location>
        <begin position="102"/>
        <end position="114"/>
    </location>
</feature>
<reference evidence="3" key="1">
    <citation type="journal article" date="2019" name="Int. J. Syst. Evol. Microbiol.">
        <title>The Global Catalogue of Microorganisms (GCM) 10K type strain sequencing project: providing services to taxonomists for standard genome sequencing and annotation.</title>
        <authorList>
            <consortium name="The Broad Institute Genomics Platform"/>
            <consortium name="The Broad Institute Genome Sequencing Center for Infectious Disease"/>
            <person name="Wu L."/>
            <person name="Ma J."/>
        </authorList>
    </citation>
    <scope>NUCLEOTIDE SEQUENCE [LARGE SCALE GENOMIC DNA]</scope>
    <source>
        <strain evidence="3">JCM 17138</strain>
    </source>
</reference>
<evidence type="ECO:0000256" key="1">
    <source>
        <dbReference type="SAM" id="MobiDB-lite"/>
    </source>
</evidence>
<dbReference type="EMBL" id="BAABDE010000031">
    <property type="protein sequence ID" value="GAA3835454.1"/>
    <property type="molecule type" value="Genomic_DNA"/>
</dbReference>
<gene>
    <name evidence="2" type="ORF">GCM10022403_080240</name>
</gene>
<keyword evidence="3" id="KW-1185">Reference proteome</keyword>